<feature type="domain" description="Dihydroprymidine dehydrogenase" evidence="7">
    <location>
        <begin position="20"/>
        <end position="126"/>
    </location>
</feature>
<name>A0A7W7Y446_9BACT</name>
<keyword evidence="9" id="KW-1185">Reference proteome</keyword>
<evidence type="ECO:0000256" key="4">
    <source>
        <dbReference type="ARBA" id="ARBA00023004"/>
    </source>
</evidence>
<keyword evidence="5" id="KW-0411">Iron-sulfur</keyword>
<dbReference type="InterPro" id="IPR006006">
    <property type="entry name" value="GltD-like"/>
</dbReference>
<organism evidence="8 9">
    <name type="scientific">Desulfurispira natronophila</name>
    <dbReference type="NCBI Taxonomy" id="682562"/>
    <lineage>
        <taxon>Bacteria</taxon>
        <taxon>Pseudomonadati</taxon>
        <taxon>Chrysiogenota</taxon>
        <taxon>Chrysiogenia</taxon>
        <taxon>Chrysiogenales</taxon>
        <taxon>Chrysiogenaceae</taxon>
        <taxon>Desulfurispira</taxon>
    </lineage>
</organism>
<dbReference type="PANTHER" id="PTHR42783">
    <property type="entry name" value="GLUTAMATE SYNTHASE [NADPH] SMALL CHAIN"/>
    <property type="match status" value="1"/>
</dbReference>
<dbReference type="EC" id="1.4.1.13" evidence="8"/>
<dbReference type="InterPro" id="IPR036188">
    <property type="entry name" value="FAD/NAD-bd_sf"/>
</dbReference>
<evidence type="ECO:0000256" key="1">
    <source>
        <dbReference type="ARBA" id="ARBA00022485"/>
    </source>
</evidence>
<dbReference type="GO" id="GO:0004355">
    <property type="term" value="F:glutamate synthase (NADPH) activity"/>
    <property type="evidence" value="ECO:0007669"/>
    <property type="project" value="UniProtKB-EC"/>
</dbReference>
<evidence type="ECO:0000256" key="2">
    <source>
        <dbReference type="ARBA" id="ARBA00022723"/>
    </source>
</evidence>
<dbReference type="Gene3D" id="1.10.1060.10">
    <property type="entry name" value="Alpha-helical ferredoxin"/>
    <property type="match status" value="1"/>
</dbReference>
<accession>A0A7W7Y446</accession>
<reference evidence="8 9" key="1">
    <citation type="submission" date="2020-08" db="EMBL/GenBank/DDBJ databases">
        <title>Genomic Encyclopedia of Type Strains, Phase IV (KMG-IV): sequencing the most valuable type-strain genomes for metagenomic binning, comparative biology and taxonomic classification.</title>
        <authorList>
            <person name="Goeker M."/>
        </authorList>
    </citation>
    <scope>NUCLEOTIDE SEQUENCE [LARGE SCALE GENOMIC DNA]</scope>
    <source>
        <strain evidence="8 9">DSM 22071</strain>
    </source>
</reference>
<dbReference type="Proteomes" id="UP000528322">
    <property type="component" value="Unassembled WGS sequence"/>
</dbReference>
<dbReference type="GO" id="GO:0046872">
    <property type="term" value="F:metal ion binding"/>
    <property type="evidence" value="ECO:0007669"/>
    <property type="project" value="UniProtKB-KW"/>
</dbReference>
<dbReference type="Pfam" id="PF14691">
    <property type="entry name" value="Fer4_20"/>
    <property type="match status" value="1"/>
</dbReference>
<dbReference type="PANTHER" id="PTHR42783:SF3">
    <property type="entry name" value="GLUTAMATE SYNTHASE [NADPH] SMALL CHAIN-RELATED"/>
    <property type="match status" value="1"/>
</dbReference>
<dbReference type="SUPFAM" id="SSF51971">
    <property type="entry name" value="Nucleotide-binding domain"/>
    <property type="match status" value="1"/>
</dbReference>
<dbReference type="RefSeq" id="WP_183730902.1">
    <property type="nucleotide sequence ID" value="NZ_JACHID010000005.1"/>
</dbReference>
<proteinExistence type="predicted"/>
<dbReference type="GO" id="GO:0016040">
    <property type="term" value="F:glutamate synthase (NADH) activity"/>
    <property type="evidence" value="ECO:0007669"/>
    <property type="project" value="UniProtKB-EC"/>
</dbReference>
<dbReference type="InterPro" id="IPR009051">
    <property type="entry name" value="Helical_ferredxn"/>
</dbReference>
<dbReference type="AlphaFoldDB" id="A0A7W7Y446"/>
<dbReference type="NCBIfam" id="TIGR01318">
    <property type="entry name" value="gltD_gamma_fam"/>
    <property type="match status" value="1"/>
</dbReference>
<gene>
    <name evidence="8" type="ORF">HNR37_001023</name>
</gene>
<dbReference type="InterPro" id="IPR028261">
    <property type="entry name" value="DPD_II"/>
</dbReference>
<evidence type="ECO:0000256" key="3">
    <source>
        <dbReference type="ARBA" id="ARBA00023002"/>
    </source>
</evidence>
<dbReference type="SUPFAM" id="SSF46548">
    <property type="entry name" value="alpha-helical ferredoxin"/>
    <property type="match status" value="1"/>
</dbReference>
<keyword evidence="2" id="KW-0479">Metal-binding</keyword>
<dbReference type="PRINTS" id="PR00419">
    <property type="entry name" value="ADXRDTASE"/>
</dbReference>
<evidence type="ECO:0000259" key="6">
    <source>
        <dbReference type="Pfam" id="PF07992"/>
    </source>
</evidence>
<evidence type="ECO:0000256" key="5">
    <source>
        <dbReference type="ARBA" id="ARBA00023014"/>
    </source>
</evidence>
<keyword evidence="3 8" id="KW-0560">Oxidoreductase</keyword>
<evidence type="ECO:0000313" key="8">
    <source>
        <dbReference type="EMBL" id="MBB5021710.1"/>
    </source>
</evidence>
<evidence type="ECO:0000259" key="7">
    <source>
        <dbReference type="Pfam" id="PF14691"/>
    </source>
</evidence>
<sequence length="462" mass="50845">MQTFIDTHRSDPRKLSTKDRIQNYQEIYERYTRFKASQQAERCIQCGDPFCSATGCPLTNHIPQWLKAVAEDDLETAFALSNETSPFPEILGRVCPQNKLCEGDCSLNDGWGAITIGSIETAITELGFDHGLCVPYPGITRDLRVAVVGSGPAGMSAAHFLLRAGIGVDMYERASHPGGLLTYGIPGFKLEKDVVKRRFAIMEQAGLRVHLNCTVGKDILLDQLYRDYDAVFLGIGATQGRRLGLAGEDTPQVHMALDYLTAVQGKLFGDHIDKRYNVHDRRVVVVGGGDTAMDCLRTAVREGASQVTCLYRRDEANMPGSTKEYISAREEGAQFHFNQSPKELLLDDSGNLYGMRFVETSMGERDADGRQKVSEVPGTEHIIEADMVILSLGFEMEDHSFLKKEGLQLTSWGTVEVDRNQLTSHSRLFAGGDCVRGADLVVTAALDGRQAALAIMDELLGE</sequence>
<protein>
    <submittedName>
        <fullName evidence="8">Glutamate synthase (NADPH/NADH) small chain</fullName>
        <ecNumber evidence="8">1.4.1.13</ecNumber>
        <ecNumber evidence="8">1.4.1.14</ecNumber>
    </submittedName>
</protein>
<dbReference type="GO" id="GO:0051539">
    <property type="term" value="F:4 iron, 4 sulfur cluster binding"/>
    <property type="evidence" value="ECO:0007669"/>
    <property type="project" value="UniProtKB-KW"/>
</dbReference>
<keyword evidence="4" id="KW-0408">Iron</keyword>
<dbReference type="EC" id="1.4.1.14" evidence="8"/>
<dbReference type="EMBL" id="JACHID010000005">
    <property type="protein sequence ID" value="MBB5021710.1"/>
    <property type="molecule type" value="Genomic_DNA"/>
</dbReference>
<feature type="domain" description="FAD/NAD(P)-binding" evidence="6">
    <location>
        <begin position="144"/>
        <end position="447"/>
    </location>
</feature>
<comment type="caution">
    <text evidence="8">The sequence shown here is derived from an EMBL/GenBank/DDBJ whole genome shotgun (WGS) entry which is preliminary data.</text>
</comment>
<dbReference type="InterPro" id="IPR023753">
    <property type="entry name" value="FAD/NAD-binding_dom"/>
</dbReference>
<keyword evidence="1" id="KW-0004">4Fe-4S</keyword>
<dbReference type="Gene3D" id="3.50.50.60">
    <property type="entry name" value="FAD/NAD(P)-binding domain"/>
    <property type="match status" value="2"/>
</dbReference>
<evidence type="ECO:0000313" key="9">
    <source>
        <dbReference type="Proteomes" id="UP000528322"/>
    </source>
</evidence>
<dbReference type="Pfam" id="PF07992">
    <property type="entry name" value="Pyr_redox_2"/>
    <property type="match status" value="1"/>
</dbReference>